<dbReference type="AlphaFoldDB" id="A0A1T4NXF8"/>
<dbReference type="NCBIfam" id="TIGR03781">
    <property type="entry name" value="Bac_Flav_CT_K"/>
    <property type="match status" value="1"/>
</dbReference>
<proteinExistence type="predicted"/>
<organism evidence="2 3">
    <name type="scientific">Sediminibacterium ginsengisoli</name>
    <dbReference type="NCBI Taxonomy" id="413434"/>
    <lineage>
        <taxon>Bacteria</taxon>
        <taxon>Pseudomonadati</taxon>
        <taxon>Bacteroidota</taxon>
        <taxon>Chitinophagia</taxon>
        <taxon>Chitinophagales</taxon>
        <taxon>Chitinophagaceae</taxon>
        <taxon>Sediminibacterium</taxon>
    </lineage>
</organism>
<dbReference type="EMBL" id="FUWH01000005">
    <property type="protein sequence ID" value="SJZ83716.1"/>
    <property type="molecule type" value="Genomic_DNA"/>
</dbReference>
<feature type="transmembrane region" description="Helical" evidence="1">
    <location>
        <begin position="15"/>
        <end position="36"/>
    </location>
</feature>
<sequence>MIFKPTDNLDKAFRAMRAFMVLIVIGSLSVSMYALYQNAVLSARMQDRVYILSNGKAAEVFSSSRKENVAVEARDHISRFHQLFFSLDPDEKAIASTIKKALYLADGSAKKQYDDLVESGYIAGVISGNVSQEVTIDSVQVSVTTAPYLFRCYATVQIIRSTSIVIRNLITHGQLRNTARSDNNPHGFLIEKWETIENRDIKIENR</sequence>
<evidence type="ECO:0000313" key="2">
    <source>
        <dbReference type="EMBL" id="SJZ83716.1"/>
    </source>
</evidence>
<protein>
    <submittedName>
        <fullName evidence="2">Bacteroides conjugative transposon TraK protein</fullName>
    </submittedName>
</protein>
<evidence type="ECO:0000313" key="3">
    <source>
        <dbReference type="Proteomes" id="UP000190888"/>
    </source>
</evidence>
<dbReference type="Proteomes" id="UP000190888">
    <property type="component" value="Unassembled WGS sequence"/>
</dbReference>
<reference evidence="2 3" key="1">
    <citation type="submission" date="2017-02" db="EMBL/GenBank/DDBJ databases">
        <authorList>
            <person name="Peterson S.W."/>
        </authorList>
    </citation>
    <scope>NUCLEOTIDE SEQUENCE [LARGE SCALE GENOMIC DNA]</scope>
    <source>
        <strain evidence="2 3">DSM 22335</strain>
    </source>
</reference>
<keyword evidence="3" id="KW-1185">Reference proteome</keyword>
<accession>A0A1T4NXF8</accession>
<dbReference type="InterPro" id="IPR022276">
    <property type="entry name" value="Conjug_transposon_TraK"/>
</dbReference>
<dbReference type="STRING" id="413434.SAMN04488132_10530"/>
<keyword evidence="1" id="KW-1133">Transmembrane helix</keyword>
<keyword evidence="1" id="KW-0812">Transmembrane</keyword>
<dbReference type="OrthoDB" id="1039148at2"/>
<name>A0A1T4NXF8_9BACT</name>
<evidence type="ECO:0000256" key="1">
    <source>
        <dbReference type="SAM" id="Phobius"/>
    </source>
</evidence>
<dbReference type="RefSeq" id="WP_078831361.1">
    <property type="nucleotide sequence ID" value="NZ_FUWH01000005.1"/>
</dbReference>
<keyword evidence="1" id="KW-0472">Membrane</keyword>
<gene>
    <name evidence="2" type="ORF">SAMN04488132_10530</name>
</gene>